<protein>
    <submittedName>
        <fullName evidence="1">Uncharacterized protein</fullName>
    </submittedName>
</protein>
<reference evidence="1 2" key="1">
    <citation type="submission" date="2013-04" db="EMBL/GenBank/DDBJ databases">
        <authorList>
            <person name="Weinstock G."/>
            <person name="Sodergren E."/>
            <person name="Lobos E.A."/>
            <person name="Fulton L."/>
            <person name="Fulton R."/>
            <person name="Courtney L."/>
            <person name="Fronick C."/>
            <person name="O'Laughlin M."/>
            <person name="Godfrey J."/>
            <person name="Wilson R.M."/>
            <person name="Miner T."/>
            <person name="Farmer C."/>
            <person name="Delehaunty K."/>
            <person name="Cordes M."/>
            <person name="Minx P."/>
            <person name="Tomlinson C."/>
            <person name="Chen J."/>
            <person name="Wollam A."/>
            <person name="Pepin K.H."/>
            <person name="Palsikar V.B."/>
            <person name="Zhang X."/>
            <person name="Suruliraj S."/>
            <person name="Perna N.T."/>
            <person name="Plunkett G."/>
            <person name="Warren W."/>
            <person name="Mitreva M."/>
            <person name="Mardis E.R."/>
            <person name="Wilson R.K."/>
        </authorList>
    </citation>
    <scope>NUCLEOTIDE SEQUENCE [LARGE SCALE GENOMIC DNA]</scope>
    <source>
        <strain evidence="1 2">DSM 4568</strain>
    </source>
</reference>
<organism evidence="1 2">
    <name type="scientific">Cedecea davisae DSM 4568</name>
    <dbReference type="NCBI Taxonomy" id="566551"/>
    <lineage>
        <taxon>Bacteria</taxon>
        <taxon>Pseudomonadati</taxon>
        <taxon>Pseudomonadota</taxon>
        <taxon>Gammaproteobacteria</taxon>
        <taxon>Enterobacterales</taxon>
        <taxon>Enterobacteriaceae</taxon>
        <taxon>Cedecea</taxon>
    </lineage>
</organism>
<dbReference type="Proteomes" id="UP000014585">
    <property type="component" value="Unassembled WGS sequence"/>
</dbReference>
<evidence type="ECO:0000313" key="2">
    <source>
        <dbReference type="Proteomes" id="UP000014585"/>
    </source>
</evidence>
<sequence length="56" mass="6821">MKQEPLLYRLQISESGYYWQLQTRQKTAVVAVSAKFYLRQVLQNKIYYPTYKIVHH</sequence>
<dbReference type="EMBL" id="ATDT01000010">
    <property type="protein sequence ID" value="EPF17774.1"/>
    <property type="molecule type" value="Genomic_DNA"/>
</dbReference>
<gene>
    <name evidence="1" type="ORF">HMPREF0201_01754</name>
</gene>
<dbReference type="AlphaFoldDB" id="S3JXM8"/>
<proteinExistence type="predicted"/>
<evidence type="ECO:0000313" key="1">
    <source>
        <dbReference type="EMBL" id="EPF17774.1"/>
    </source>
</evidence>
<comment type="caution">
    <text evidence="1">The sequence shown here is derived from an EMBL/GenBank/DDBJ whole genome shotgun (WGS) entry which is preliminary data.</text>
</comment>
<name>S3JXM8_9ENTR</name>
<dbReference type="HOGENOM" id="CLU_3005730_0_0_6"/>
<accession>S3JXM8</accession>